<proteinExistence type="predicted"/>
<name>A0A9W5UN23_9ACTN</name>
<evidence type="ECO:0000313" key="3">
    <source>
        <dbReference type="Proteomes" id="UP000607311"/>
    </source>
</evidence>
<accession>A0A9W5UN23</accession>
<evidence type="ECO:0000256" key="1">
    <source>
        <dbReference type="SAM" id="MobiDB-lite"/>
    </source>
</evidence>
<organism evidence="2 3">
    <name type="scientific">Micromonospora sediminimaris</name>
    <dbReference type="NCBI Taxonomy" id="547162"/>
    <lineage>
        <taxon>Bacteria</taxon>
        <taxon>Bacillati</taxon>
        <taxon>Actinomycetota</taxon>
        <taxon>Actinomycetes</taxon>
        <taxon>Micromonosporales</taxon>
        <taxon>Micromonosporaceae</taxon>
        <taxon>Micromonospora</taxon>
    </lineage>
</organism>
<gene>
    <name evidence="2" type="ORF">Vse01_16000</name>
</gene>
<keyword evidence="3" id="KW-1185">Reference proteome</keyword>
<reference evidence="2" key="1">
    <citation type="submission" date="2021-01" db="EMBL/GenBank/DDBJ databases">
        <title>Whole genome shotgun sequence of Verrucosispora sediminis NBRC 107745.</title>
        <authorList>
            <person name="Komaki H."/>
            <person name="Tamura T."/>
        </authorList>
    </citation>
    <scope>NUCLEOTIDE SEQUENCE</scope>
    <source>
        <strain evidence="2">NBRC 107745</strain>
    </source>
</reference>
<dbReference type="AlphaFoldDB" id="A0A9W5UN23"/>
<feature type="region of interest" description="Disordered" evidence="1">
    <location>
        <begin position="90"/>
        <end position="155"/>
    </location>
</feature>
<comment type="caution">
    <text evidence="2">The sequence shown here is derived from an EMBL/GenBank/DDBJ whole genome shotgun (WGS) entry which is preliminary data.</text>
</comment>
<evidence type="ECO:0000313" key="2">
    <source>
        <dbReference type="EMBL" id="GIJ32452.1"/>
    </source>
</evidence>
<protein>
    <submittedName>
        <fullName evidence="2">Uncharacterized protein</fullName>
    </submittedName>
</protein>
<feature type="compositionally biased region" description="Gly residues" evidence="1">
    <location>
        <begin position="90"/>
        <end position="100"/>
    </location>
</feature>
<dbReference type="Proteomes" id="UP000607311">
    <property type="component" value="Unassembled WGS sequence"/>
</dbReference>
<sequence length="155" mass="15824">MDPFHERLARTGLGATERYGFALAGGYAVQAAGLLEPPLCFAGVPNQRESPSRNVASAVAVGSSSVAAQATCHDAPVGAQGEVGCEGAGQGVVAGTGPSGSGRRHGRRVLPSGVRPRRPGAERKGSRFVAAPPRRITFTETAPQRPTPARVTLAS</sequence>
<dbReference type="EMBL" id="BOPD01000009">
    <property type="protein sequence ID" value="GIJ32452.1"/>
    <property type="molecule type" value="Genomic_DNA"/>
</dbReference>